<dbReference type="Proteomes" id="UP000027222">
    <property type="component" value="Unassembled WGS sequence"/>
</dbReference>
<dbReference type="EMBL" id="KL142406">
    <property type="protein sequence ID" value="KDR68710.1"/>
    <property type="molecule type" value="Genomic_DNA"/>
</dbReference>
<dbReference type="AlphaFoldDB" id="A0A067SCP8"/>
<reference evidence="2" key="1">
    <citation type="journal article" date="2014" name="Proc. Natl. Acad. Sci. U.S.A.">
        <title>Extensive sampling of basidiomycete genomes demonstrates inadequacy of the white-rot/brown-rot paradigm for wood decay fungi.</title>
        <authorList>
            <person name="Riley R."/>
            <person name="Salamov A.A."/>
            <person name="Brown D.W."/>
            <person name="Nagy L.G."/>
            <person name="Floudas D."/>
            <person name="Held B.W."/>
            <person name="Levasseur A."/>
            <person name="Lombard V."/>
            <person name="Morin E."/>
            <person name="Otillar R."/>
            <person name="Lindquist E.A."/>
            <person name="Sun H."/>
            <person name="LaButti K.M."/>
            <person name="Schmutz J."/>
            <person name="Jabbour D."/>
            <person name="Luo H."/>
            <person name="Baker S.E."/>
            <person name="Pisabarro A.G."/>
            <person name="Walton J.D."/>
            <person name="Blanchette R.A."/>
            <person name="Henrissat B."/>
            <person name="Martin F."/>
            <person name="Cullen D."/>
            <person name="Hibbett D.S."/>
            <person name="Grigoriev I.V."/>
        </authorList>
    </citation>
    <scope>NUCLEOTIDE SEQUENCE [LARGE SCALE GENOMIC DNA]</scope>
    <source>
        <strain evidence="2">CBS 339.88</strain>
    </source>
</reference>
<gene>
    <name evidence="1" type="ORF">GALMADRAFT_1025264</name>
</gene>
<sequence>MCHYESYSFLLSIPTHQKFGGCNAQLSGRRRLLFLVFPWLAPSLWGQAMVYEFQTQPEFSHMVNVYTTAVHTLTTLYFFAHVESELILVGINIDNCTEKRFLFLFFGFRVSINSKDLLAKAFGFELAKKFDQLPIK</sequence>
<dbReference type="HOGENOM" id="CLU_1875591_0_0_1"/>
<evidence type="ECO:0000313" key="2">
    <source>
        <dbReference type="Proteomes" id="UP000027222"/>
    </source>
</evidence>
<proteinExistence type="predicted"/>
<name>A0A067SCP8_GALM3</name>
<protein>
    <submittedName>
        <fullName evidence="1">Uncharacterized protein</fullName>
    </submittedName>
</protein>
<keyword evidence="2" id="KW-1185">Reference proteome</keyword>
<accession>A0A067SCP8</accession>
<organism evidence="1 2">
    <name type="scientific">Galerina marginata (strain CBS 339.88)</name>
    <dbReference type="NCBI Taxonomy" id="685588"/>
    <lineage>
        <taxon>Eukaryota</taxon>
        <taxon>Fungi</taxon>
        <taxon>Dikarya</taxon>
        <taxon>Basidiomycota</taxon>
        <taxon>Agaricomycotina</taxon>
        <taxon>Agaricomycetes</taxon>
        <taxon>Agaricomycetidae</taxon>
        <taxon>Agaricales</taxon>
        <taxon>Agaricineae</taxon>
        <taxon>Strophariaceae</taxon>
        <taxon>Galerina</taxon>
    </lineage>
</organism>
<evidence type="ECO:0000313" key="1">
    <source>
        <dbReference type="EMBL" id="KDR68710.1"/>
    </source>
</evidence>